<evidence type="ECO:0000256" key="4">
    <source>
        <dbReference type="ARBA" id="ARBA00022692"/>
    </source>
</evidence>
<dbReference type="GeneID" id="57968620"/>
<organism evidence="9 11">
    <name type="scientific">Clostridium symbiosum</name>
    <name type="common">Bacteroides symbiosus</name>
    <dbReference type="NCBI Taxonomy" id="1512"/>
    <lineage>
        <taxon>Bacteria</taxon>
        <taxon>Bacillati</taxon>
        <taxon>Bacillota</taxon>
        <taxon>Clostridia</taxon>
        <taxon>Lachnospirales</taxon>
        <taxon>Lachnospiraceae</taxon>
        <taxon>Otoolea</taxon>
    </lineage>
</organism>
<dbReference type="Pfam" id="PF00528">
    <property type="entry name" value="BPD_transp_1"/>
    <property type="match status" value="1"/>
</dbReference>
<feature type="transmembrane region" description="Helical" evidence="7">
    <location>
        <begin position="258"/>
        <end position="280"/>
    </location>
</feature>
<proteinExistence type="inferred from homology"/>
<dbReference type="AlphaFoldDB" id="A0AAW5F999"/>
<dbReference type="PROSITE" id="PS50928">
    <property type="entry name" value="ABC_TM1"/>
    <property type="match status" value="1"/>
</dbReference>
<evidence type="ECO:0000256" key="3">
    <source>
        <dbReference type="ARBA" id="ARBA00022475"/>
    </source>
</evidence>
<dbReference type="GO" id="GO:0055085">
    <property type="term" value="P:transmembrane transport"/>
    <property type="evidence" value="ECO:0007669"/>
    <property type="project" value="InterPro"/>
</dbReference>
<dbReference type="Proteomes" id="UP001300871">
    <property type="component" value="Unassembled WGS sequence"/>
</dbReference>
<reference evidence="10" key="2">
    <citation type="submission" date="2023-01" db="EMBL/GenBank/DDBJ databases">
        <title>Human gut microbiome strain richness.</title>
        <authorList>
            <person name="Chen-Liaw A."/>
        </authorList>
    </citation>
    <scope>NUCLEOTIDE SEQUENCE</scope>
    <source>
        <strain evidence="10">B1_m1001713B170214d0_201011</strain>
    </source>
</reference>
<evidence type="ECO:0000256" key="5">
    <source>
        <dbReference type="ARBA" id="ARBA00022989"/>
    </source>
</evidence>
<accession>A0AAW5F999</accession>
<dbReference type="PANTHER" id="PTHR43386">
    <property type="entry name" value="OLIGOPEPTIDE TRANSPORT SYSTEM PERMEASE PROTEIN APPC"/>
    <property type="match status" value="1"/>
</dbReference>
<comment type="caution">
    <text evidence="9">The sequence shown here is derived from an EMBL/GenBank/DDBJ whole genome shotgun (WGS) entry which is preliminary data.</text>
</comment>
<reference evidence="9" key="1">
    <citation type="journal article" date="2022" name="Cell Host Microbe">
        <title>Colonization of the live biotherapeutic product VE303 and modulation of the microbiota and metabolites in healthy volunteers.</title>
        <authorList>
            <person name="Dsouza M."/>
            <person name="Menon R."/>
            <person name="Crossette E."/>
            <person name="Bhattarai S.K."/>
            <person name="Schneider J."/>
            <person name="Kim Y.G."/>
            <person name="Reddy S."/>
            <person name="Caballero S."/>
            <person name="Felix C."/>
            <person name="Cornacchione L."/>
            <person name="Hendrickson J."/>
            <person name="Watson A.R."/>
            <person name="Minot S.S."/>
            <person name="Greenfield N."/>
            <person name="Schopf L."/>
            <person name="Szabady R."/>
            <person name="Patarroyo J."/>
            <person name="Smith W."/>
            <person name="Harrison P."/>
            <person name="Kuijper E.J."/>
            <person name="Kelly C.P."/>
            <person name="Olle B."/>
            <person name="Bobilev D."/>
            <person name="Silber J.L."/>
            <person name="Bucci V."/>
            <person name="Roberts B."/>
            <person name="Faith J."/>
            <person name="Norman J.M."/>
        </authorList>
    </citation>
    <scope>NUCLEOTIDE SEQUENCE</scope>
    <source>
        <strain evidence="9">VE303-04</strain>
    </source>
</reference>
<feature type="transmembrane region" description="Helical" evidence="7">
    <location>
        <begin position="212"/>
        <end position="238"/>
    </location>
</feature>
<sequence length="293" mass="31618">MEKTTLELQTAKKRSQLAMIWHRLTKNKLAVIGLIIIVTMIVASIAIGFTVDYNKIILHDLKNKLQGPSLSHWFGTDAYGRDLLYRIVYGARISLFIGFVSVAGAMIIGGAVGAVSGYYGGKIDIVVMRFMDMLMAIPSTLFAICVVSALGTGVMNLLLAIMVSMIPQFAMIVRSSVLTIKGSEFIEAAQCGGTSTARIIMRHIIPNAMGPIIVQATLALGGVILTAASMSFIGLGVQPPEPEWGAILTEGQEFMRDYPYLVIFPGVTIMMAVLACNFLGDGLRDALDPKLKQ</sequence>
<dbReference type="RefSeq" id="WP_003503111.1">
    <property type="nucleotide sequence ID" value="NZ_BAABZD010000006.1"/>
</dbReference>
<dbReference type="InterPro" id="IPR035906">
    <property type="entry name" value="MetI-like_sf"/>
</dbReference>
<evidence type="ECO:0000256" key="2">
    <source>
        <dbReference type="ARBA" id="ARBA00022448"/>
    </source>
</evidence>
<name>A0AAW5F999_CLOSY</name>
<dbReference type="InterPro" id="IPR050366">
    <property type="entry name" value="BP-dependent_transpt_permease"/>
</dbReference>
<feature type="transmembrane region" description="Helical" evidence="7">
    <location>
        <begin position="93"/>
        <end position="121"/>
    </location>
</feature>
<dbReference type="InterPro" id="IPR000515">
    <property type="entry name" value="MetI-like"/>
</dbReference>
<evidence type="ECO:0000259" key="8">
    <source>
        <dbReference type="PROSITE" id="PS50928"/>
    </source>
</evidence>
<protein>
    <submittedName>
        <fullName evidence="9">ABC transporter permease</fullName>
    </submittedName>
</protein>
<evidence type="ECO:0000256" key="1">
    <source>
        <dbReference type="ARBA" id="ARBA00004651"/>
    </source>
</evidence>
<dbReference type="PANTHER" id="PTHR43386:SF1">
    <property type="entry name" value="D,D-DIPEPTIDE TRANSPORT SYSTEM PERMEASE PROTEIN DDPC-RELATED"/>
    <property type="match status" value="1"/>
</dbReference>
<dbReference type="EMBL" id="JAQLGM010000011">
    <property type="protein sequence ID" value="MDB1999821.1"/>
    <property type="molecule type" value="Genomic_DNA"/>
</dbReference>
<keyword evidence="3" id="KW-1003">Cell membrane</keyword>
<dbReference type="Gene3D" id="1.10.3720.10">
    <property type="entry name" value="MetI-like"/>
    <property type="match status" value="1"/>
</dbReference>
<dbReference type="SUPFAM" id="SSF161098">
    <property type="entry name" value="MetI-like"/>
    <property type="match status" value="1"/>
</dbReference>
<feature type="domain" description="ABC transmembrane type-1" evidence="8">
    <location>
        <begin position="91"/>
        <end position="280"/>
    </location>
</feature>
<dbReference type="Pfam" id="PF12911">
    <property type="entry name" value="OppC_N"/>
    <property type="match status" value="1"/>
</dbReference>
<dbReference type="GO" id="GO:0005886">
    <property type="term" value="C:plasma membrane"/>
    <property type="evidence" value="ECO:0007669"/>
    <property type="project" value="UniProtKB-SubCell"/>
</dbReference>
<evidence type="ECO:0000313" key="10">
    <source>
        <dbReference type="EMBL" id="MDB1999821.1"/>
    </source>
</evidence>
<dbReference type="CDD" id="cd06261">
    <property type="entry name" value="TM_PBP2"/>
    <property type="match status" value="1"/>
</dbReference>
<keyword evidence="6 7" id="KW-0472">Membrane</keyword>
<keyword evidence="4 7" id="KW-0812">Transmembrane</keyword>
<evidence type="ECO:0000256" key="7">
    <source>
        <dbReference type="RuleBase" id="RU363032"/>
    </source>
</evidence>
<keyword evidence="5 7" id="KW-1133">Transmembrane helix</keyword>
<comment type="subcellular location">
    <subcellularLocation>
        <location evidence="1 7">Cell membrane</location>
        <topology evidence="1 7">Multi-pass membrane protein</topology>
    </subcellularLocation>
</comment>
<dbReference type="Proteomes" id="UP001203136">
    <property type="component" value="Unassembled WGS sequence"/>
</dbReference>
<dbReference type="EMBL" id="JAINVB010000001">
    <property type="protein sequence ID" value="MCK0088360.1"/>
    <property type="molecule type" value="Genomic_DNA"/>
</dbReference>
<gene>
    <name evidence="9" type="ORF">K5I21_21295</name>
    <name evidence="10" type="ORF">PM006_06370</name>
</gene>
<keyword evidence="2 7" id="KW-0813">Transport</keyword>
<dbReference type="InterPro" id="IPR025966">
    <property type="entry name" value="OppC_N"/>
</dbReference>
<comment type="similarity">
    <text evidence="7">Belongs to the binding-protein-dependent transport system permease family.</text>
</comment>
<feature type="transmembrane region" description="Helical" evidence="7">
    <location>
        <begin position="133"/>
        <end position="151"/>
    </location>
</feature>
<evidence type="ECO:0000313" key="9">
    <source>
        <dbReference type="EMBL" id="MCK0088360.1"/>
    </source>
</evidence>
<evidence type="ECO:0000256" key="6">
    <source>
        <dbReference type="ARBA" id="ARBA00023136"/>
    </source>
</evidence>
<evidence type="ECO:0000313" key="11">
    <source>
        <dbReference type="Proteomes" id="UP001203136"/>
    </source>
</evidence>
<feature type="transmembrane region" description="Helical" evidence="7">
    <location>
        <begin position="29"/>
        <end position="51"/>
    </location>
</feature>